<dbReference type="InterPro" id="IPR002939">
    <property type="entry name" value="DnaJ_C"/>
</dbReference>
<protein>
    <submittedName>
        <fullName evidence="6">Curved DNA-binding protein</fullName>
    </submittedName>
</protein>
<dbReference type="Gene3D" id="2.60.260.20">
    <property type="entry name" value="Urease metallochaperone UreE, N-terminal domain"/>
    <property type="match status" value="2"/>
</dbReference>
<dbReference type="eggNOG" id="COG0484">
    <property type="taxonomic scope" value="Bacteria"/>
</dbReference>
<comment type="caution">
    <text evidence="6">The sequence shown here is derived from an EMBL/GenBank/DDBJ whole genome shotgun (WGS) entry which is preliminary data.</text>
</comment>
<keyword evidence="3" id="KW-0143">Chaperone</keyword>
<dbReference type="InterPro" id="IPR001623">
    <property type="entry name" value="DnaJ_domain"/>
</dbReference>
<keyword evidence="1" id="KW-0963">Cytoplasm</keyword>
<dbReference type="FunFam" id="2.60.260.20:FF:000008">
    <property type="entry name" value="Curved DNA-binding protein"/>
    <property type="match status" value="1"/>
</dbReference>
<feature type="domain" description="J" evidence="5">
    <location>
        <begin position="5"/>
        <end position="69"/>
    </location>
</feature>
<dbReference type="PROSITE" id="PS50076">
    <property type="entry name" value="DNAJ_2"/>
    <property type="match status" value="1"/>
</dbReference>
<dbReference type="SUPFAM" id="SSF46565">
    <property type="entry name" value="Chaperone J-domain"/>
    <property type="match status" value="1"/>
</dbReference>
<dbReference type="EMBL" id="BAEO01000006">
    <property type="protein sequence ID" value="GAC17328.1"/>
    <property type="molecule type" value="Genomic_DNA"/>
</dbReference>
<dbReference type="GO" id="GO:0003677">
    <property type="term" value="F:DNA binding"/>
    <property type="evidence" value="ECO:0007669"/>
    <property type="project" value="UniProtKB-KW"/>
</dbReference>
<gene>
    <name evidence="6" type="primary">cbpA</name>
    <name evidence="6" type="ORF">GARC_0346</name>
</gene>
<dbReference type="Gene3D" id="1.10.287.110">
    <property type="entry name" value="DnaJ domain"/>
    <property type="match status" value="1"/>
</dbReference>
<organism evidence="6 7">
    <name type="scientific">Paraglaciecola arctica BSs20135</name>
    <dbReference type="NCBI Taxonomy" id="493475"/>
    <lineage>
        <taxon>Bacteria</taxon>
        <taxon>Pseudomonadati</taxon>
        <taxon>Pseudomonadota</taxon>
        <taxon>Gammaproteobacteria</taxon>
        <taxon>Alteromonadales</taxon>
        <taxon>Alteromonadaceae</taxon>
        <taxon>Paraglaciecola</taxon>
    </lineage>
</organism>
<dbReference type="OrthoDB" id="9779889at2"/>
<name>K6YL49_9ALTE</name>
<evidence type="ECO:0000256" key="4">
    <source>
        <dbReference type="SAM" id="MobiDB-lite"/>
    </source>
</evidence>
<dbReference type="FunFam" id="2.60.260.20:FF:000013">
    <property type="entry name" value="DnaJ subfamily B member 11"/>
    <property type="match status" value="1"/>
</dbReference>
<proteinExistence type="predicted"/>
<evidence type="ECO:0000256" key="1">
    <source>
        <dbReference type="ARBA" id="ARBA00022490"/>
    </source>
</evidence>
<dbReference type="GO" id="GO:0051082">
    <property type="term" value="F:unfolded protein binding"/>
    <property type="evidence" value="ECO:0007669"/>
    <property type="project" value="InterPro"/>
</dbReference>
<evidence type="ECO:0000256" key="2">
    <source>
        <dbReference type="ARBA" id="ARBA00023125"/>
    </source>
</evidence>
<dbReference type="PROSITE" id="PS00636">
    <property type="entry name" value="DNAJ_1"/>
    <property type="match status" value="1"/>
</dbReference>
<dbReference type="Proteomes" id="UP000006327">
    <property type="component" value="Unassembled WGS sequence"/>
</dbReference>
<reference evidence="6 7" key="1">
    <citation type="journal article" date="2017" name="Antonie Van Leeuwenhoek">
        <title>Rhizobium rhizosphaerae sp. nov., a novel species isolated from rice rhizosphere.</title>
        <authorList>
            <person name="Zhao J.J."/>
            <person name="Zhang J."/>
            <person name="Zhang R.J."/>
            <person name="Zhang C.W."/>
            <person name="Yin H.Q."/>
            <person name="Zhang X.X."/>
        </authorList>
    </citation>
    <scope>NUCLEOTIDE SEQUENCE [LARGE SCALE GENOMIC DNA]</scope>
    <source>
        <strain evidence="6 7">BSs20135</strain>
    </source>
</reference>
<dbReference type="GO" id="GO:0005737">
    <property type="term" value="C:cytoplasm"/>
    <property type="evidence" value="ECO:0007669"/>
    <property type="project" value="TreeGrafter"/>
</dbReference>
<dbReference type="RefSeq" id="WP_007616091.1">
    <property type="nucleotide sequence ID" value="NZ_BAEO01000006.1"/>
</dbReference>
<dbReference type="SUPFAM" id="SSF49493">
    <property type="entry name" value="HSP40/DnaJ peptide-binding domain"/>
    <property type="match status" value="2"/>
</dbReference>
<dbReference type="Pfam" id="PF00226">
    <property type="entry name" value="DnaJ"/>
    <property type="match status" value="1"/>
</dbReference>
<evidence type="ECO:0000313" key="7">
    <source>
        <dbReference type="Proteomes" id="UP000006327"/>
    </source>
</evidence>
<dbReference type="PANTHER" id="PTHR43096">
    <property type="entry name" value="DNAJ HOMOLOG 1, MITOCHONDRIAL-RELATED"/>
    <property type="match status" value="1"/>
</dbReference>
<evidence type="ECO:0000259" key="5">
    <source>
        <dbReference type="PROSITE" id="PS50076"/>
    </source>
</evidence>
<dbReference type="PANTHER" id="PTHR43096:SF52">
    <property type="entry name" value="DNAJ HOMOLOG 1, MITOCHONDRIAL-RELATED"/>
    <property type="match status" value="1"/>
</dbReference>
<dbReference type="InterPro" id="IPR008971">
    <property type="entry name" value="HSP40/DnaJ_pept-bd"/>
</dbReference>
<accession>K6YL49</accession>
<evidence type="ECO:0000313" key="6">
    <source>
        <dbReference type="EMBL" id="GAC17328.1"/>
    </source>
</evidence>
<dbReference type="STRING" id="493475.GARC_0346"/>
<dbReference type="SMART" id="SM00271">
    <property type="entry name" value="DnaJ"/>
    <property type="match status" value="1"/>
</dbReference>
<dbReference type="CDD" id="cd10747">
    <property type="entry name" value="DnaJ_C"/>
    <property type="match status" value="1"/>
</dbReference>
<sequence length="319" mass="35472">MEFKDYYKILDVKEDADLKEIKKSYRKLALKFHPDMNPDEGAEEKFKQVAEAYEVLKDDDKRAEYDEMKRYGSSSEQGFKAPPGWQSSGGGANHSGSSADFSDFFNSVFGGGRGQSRHAGQQHADFYKGQDLEMEVPIFLEESVSGITKNIEFMVPVFDGRQTQQTKKSLKVKIPAGVADGERIRLKGQGAPGQGAASSDKKLNGDLFLHVRLVPHPLFDVQGINLLLTVTLTPWEAALGIKLEVPTLHGKINLNIPPESRSGKKLRIKGKGLKNKTAQGDLLAIIKIDIPPVTSDEAKKLWEQLAEVEKYNPRDDWSN</sequence>
<dbReference type="AlphaFoldDB" id="K6YL49"/>
<feature type="region of interest" description="Disordered" evidence="4">
    <location>
        <begin position="69"/>
        <end position="96"/>
    </location>
</feature>
<dbReference type="GO" id="GO:0042026">
    <property type="term" value="P:protein refolding"/>
    <property type="evidence" value="ECO:0007669"/>
    <property type="project" value="TreeGrafter"/>
</dbReference>
<dbReference type="Gene3D" id="1.20.5.460">
    <property type="entry name" value="Single helix bin"/>
    <property type="match status" value="1"/>
</dbReference>
<dbReference type="CDD" id="cd06257">
    <property type="entry name" value="DnaJ"/>
    <property type="match status" value="1"/>
</dbReference>
<keyword evidence="2 6" id="KW-0238">DNA-binding</keyword>
<evidence type="ECO:0000256" key="3">
    <source>
        <dbReference type="ARBA" id="ARBA00023186"/>
    </source>
</evidence>
<dbReference type="InterPro" id="IPR036869">
    <property type="entry name" value="J_dom_sf"/>
</dbReference>
<dbReference type="Pfam" id="PF01556">
    <property type="entry name" value="DnaJ_C"/>
    <property type="match status" value="1"/>
</dbReference>
<dbReference type="PRINTS" id="PR00625">
    <property type="entry name" value="JDOMAIN"/>
</dbReference>
<keyword evidence="7" id="KW-1185">Reference proteome</keyword>
<dbReference type="InterPro" id="IPR018253">
    <property type="entry name" value="DnaJ_domain_CS"/>
</dbReference>